<accession>A0A9P7BDM2</accession>
<feature type="compositionally biased region" description="Basic and acidic residues" evidence="6">
    <location>
        <begin position="90"/>
        <end position="110"/>
    </location>
</feature>
<evidence type="ECO:0000256" key="7">
    <source>
        <dbReference type="SAM" id="Phobius"/>
    </source>
</evidence>
<dbReference type="GO" id="GO:0005886">
    <property type="term" value="C:plasma membrane"/>
    <property type="evidence" value="ECO:0007669"/>
    <property type="project" value="TreeGrafter"/>
</dbReference>
<dbReference type="Proteomes" id="UP000750334">
    <property type="component" value="Unassembled WGS sequence"/>
</dbReference>
<feature type="transmembrane region" description="Helical" evidence="7">
    <location>
        <begin position="496"/>
        <end position="517"/>
    </location>
</feature>
<dbReference type="GO" id="GO:0005315">
    <property type="term" value="F:phosphate transmembrane transporter activity"/>
    <property type="evidence" value="ECO:0007669"/>
    <property type="project" value="TreeGrafter"/>
</dbReference>
<feature type="transmembrane region" description="Helical" evidence="7">
    <location>
        <begin position="580"/>
        <end position="605"/>
    </location>
</feature>
<feature type="transmembrane region" description="Helical" evidence="7">
    <location>
        <begin position="846"/>
        <end position="873"/>
    </location>
</feature>
<feature type="transmembrane region" description="Helical" evidence="7">
    <location>
        <begin position="941"/>
        <end position="964"/>
    </location>
</feature>
<dbReference type="PANTHER" id="PTHR10283:SF110">
    <property type="entry name" value="INORGANIC PHOSPHATE TRANSPORTER PHO87-RELATED"/>
    <property type="match status" value="1"/>
</dbReference>
<dbReference type="PANTHER" id="PTHR10283">
    <property type="entry name" value="SOLUTE CARRIER FAMILY 13 MEMBER"/>
    <property type="match status" value="1"/>
</dbReference>
<dbReference type="PROSITE" id="PS51382">
    <property type="entry name" value="SPX"/>
    <property type="match status" value="1"/>
</dbReference>
<feature type="transmembrane region" description="Helical" evidence="7">
    <location>
        <begin position="777"/>
        <end position="798"/>
    </location>
</feature>
<dbReference type="CDD" id="cd01115">
    <property type="entry name" value="SLC13_permease"/>
    <property type="match status" value="1"/>
</dbReference>
<evidence type="ECO:0000256" key="6">
    <source>
        <dbReference type="SAM" id="MobiDB-lite"/>
    </source>
</evidence>
<evidence type="ECO:0000313" key="9">
    <source>
        <dbReference type="EMBL" id="KAG0672203.1"/>
    </source>
</evidence>
<feature type="transmembrane region" description="Helical" evidence="7">
    <location>
        <begin position="810"/>
        <end position="834"/>
    </location>
</feature>
<evidence type="ECO:0000256" key="3">
    <source>
        <dbReference type="ARBA" id="ARBA00022692"/>
    </source>
</evidence>
<feature type="transmembrane region" description="Helical" evidence="7">
    <location>
        <begin position="626"/>
        <end position="650"/>
    </location>
</feature>
<gene>
    <name evidence="9" type="primary">PHO87_2</name>
    <name evidence="9" type="ORF">C6P45_003678</name>
</gene>
<keyword evidence="4 7" id="KW-1133">Transmembrane helix</keyword>
<protein>
    <submittedName>
        <fullName evidence="9">Member of the phosphate permease</fullName>
    </submittedName>
</protein>
<name>A0A9P7BDM2_MAUEX</name>
<keyword evidence="5 7" id="KW-0472">Membrane</keyword>
<dbReference type="AlphaFoldDB" id="A0A9P7BDM2"/>
<keyword evidence="2" id="KW-0813">Transport</keyword>
<comment type="caution">
    <text evidence="9">The sequence shown here is derived from an EMBL/GenBank/DDBJ whole genome shotgun (WGS) entry which is preliminary data.</text>
</comment>
<organism evidence="9 10">
    <name type="scientific">Maudiozyma exigua</name>
    <name type="common">Yeast</name>
    <name type="synonym">Kazachstania exigua</name>
    <dbReference type="NCBI Taxonomy" id="34358"/>
    <lineage>
        <taxon>Eukaryota</taxon>
        <taxon>Fungi</taxon>
        <taxon>Dikarya</taxon>
        <taxon>Ascomycota</taxon>
        <taxon>Saccharomycotina</taxon>
        <taxon>Saccharomycetes</taxon>
        <taxon>Saccharomycetales</taxon>
        <taxon>Saccharomycetaceae</taxon>
        <taxon>Maudiozyma</taxon>
    </lineage>
</organism>
<dbReference type="OrthoDB" id="10260443at2759"/>
<dbReference type="Pfam" id="PF03600">
    <property type="entry name" value="CitMHS"/>
    <property type="match status" value="1"/>
</dbReference>
<dbReference type="InterPro" id="IPR004331">
    <property type="entry name" value="SPX_dom"/>
</dbReference>
<dbReference type="EMBL" id="PUHR01000004">
    <property type="protein sequence ID" value="KAG0672203.1"/>
    <property type="molecule type" value="Genomic_DNA"/>
</dbReference>
<dbReference type="InterPro" id="IPR004680">
    <property type="entry name" value="Cit_transptr-like_dom"/>
</dbReference>
<evidence type="ECO:0000256" key="4">
    <source>
        <dbReference type="ARBA" id="ARBA00022989"/>
    </source>
</evidence>
<comment type="subcellular location">
    <subcellularLocation>
        <location evidence="1">Membrane</location>
        <topology evidence="1">Multi-pass membrane protein</topology>
    </subcellularLocation>
</comment>
<evidence type="ECO:0000256" key="1">
    <source>
        <dbReference type="ARBA" id="ARBA00004141"/>
    </source>
</evidence>
<proteinExistence type="predicted"/>
<reference evidence="9 10" key="1">
    <citation type="submission" date="2020-11" db="EMBL/GenBank/DDBJ databases">
        <title>Kefir isolates.</title>
        <authorList>
            <person name="Marcisauskas S."/>
            <person name="Kim Y."/>
            <person name="Blasche S."/>
        </authorList>
    </citation>
    <scope>NUCLEOTIDE SEQUENCE [LARGE SCALE GENOMIC DNA]</scope>
    <source>
        <strain evidence="9 10">OG2</strain>
    </source>
</reference>
<feature type="transmembrane region" description="Helical" evidence="7">
    <location>
        <begin position="710"/>
        <end position="735"/>
    </location>
</feature>
<dbReference type="Pfam" id="PF03105">
    <property type="entry name" value="SPX"/>
    <property type="match status" value="1"/>
</dbReference>
<feature type="region of interest" description="Disordered" evidence="6">
    <location>
        <begin position="55"/>
        <end position="150"/>
    </location>
</feature>
<evidence type="ECO:0000313" key="10">
    <source>
        <dbReference type="Proteomes" id="UP000750334"/>
    </source>
</evidence>
<evidence type="ECO:0000256" key="5">
    <source>
        <dbReference type="ARBA" id="ARBA00023136"/>
    </source>
</evidence>
<sequence>MRFSHFLKYNAVPEWQNQYLDYVELKNLIYTLQADEIKQNGETLGDVTNDIDNSEEVVDNNEGSSKANKIRNKIKNTFFRGSSSKKNKKNSNDNKGNDEDDLKKAEKGQITEETYELETFDNASNMSKVNNNNNNTNKYIPKGTESESRKITNPFNKKLNVNIFDRGRRSSSVSSSDERTLFSPYDSFVNRLQDERSKIDDFYKRQEAKFYERFNSLTKDLDQEGITSINENFNPVESPQRAHIPSRPDSTVSTDRINQIHSHTTNSFDLRKSSDFYLRSRFDPTNEDIYDEDELEDEDLNALDDTQENSALLNYSHVNIKSQKISILKHSIVNLYIDLCQLKSFIDLNRIGFGKITKKFDKVLHMNTRQDLILSGEFFKTTYAFQPDTLNILNDKIHSLVDFYSLITQRPNEIDTCKAELKSSLHDHIVWERSVTWKDMLGLVSQDKNIITDVQEDETTEKVDSKLEIDFFYWNLPKEIHWKFIHITKIGVPKLFFTWKAAKLAFIITFTGILLGVKTFNDRVEGRCMALVECVAFLWASEAIPLHVTAFLVPLLTVLFKVLKTDDGKVMGAADASSEILSTMWSSTIMILLAGFTLGEVLSQYNIAKILASWLLAFAGTKPRNVLLMVMGVVFFLSMWISNVASPVLTYSLLTPLLDPLDSDSQFAKALVMGVALSADIGGMASPISSPQNIISMDYLKPYGIGWGQFFAVALPCGILAMLCSWGLMCVTFKINNTKLEKFTPIRTKLTLKQYYIVCVTLGTILLWCVESQVEGAFGSSGQIAVLPIVLFFGTGLLSTKDLNTFPWSIVILAMGGIALGKAVSSSGLLVTIATALQKKIQNDGLFAILCIFGILMLVVGTFVSHTVSAIIIVPLVEQVGNSLSNPKAAPTLVFGCSLLASCGMGLASSGFPNVTAISLTDKKGNRYLDVVTFISRGVPASFLAFICVITVGYGIMISVLHGATGAVTTASS</sequence>
<feature type="transmembrane region" description="Helical" evidence="7">
    <location>
        <begin position="529"/>
        <end position="560"/>
    </location>
</feature>
<feature type="region of interest" description="Disordered" evidence="6">
    <location>
        <begin position="234"/>
        <end position="253"/>
    </location>
</feature>
<evidence type="ECO:0000259" key="8">
    <source>
        <dbReference type="PROSITE" id="PS51382"/>
    </source>
</evidence>
<dbReference type="GO" id="GO:0006797">
    <property type="term" value="P:polyphosphate metabolic process"/>
    <property type="evidence" value="ECO:0007669"/>
    <property type="project" value="TreeGrafter"/>
</dbReference>
<keyword evidence="10" id="KW-1185">Reference proteome</keyword>
<dbReference type="GO" id="GO:0006817">
    <property type="term" value="P:phosphate ion transport"/>
    <property type="evidence" value="ECO:0007669"/>
    <property type="project" value="TreeGrafter"/>
</dbReference>
<feature type="transmembrane region" description="Helical" evidence="7">
    <location>
        <begin position="893"/>
        <end position="920"/>
    </location>
</feature>
<evidence type="ECO:0000256" key="2">
    <source>
        <dbReference type="ARBA" id="ARBA00022448"/>
    </source>
</evidence>
<feature type="domain" description="SPX" evidence="8">
    <location>
        <begin position="1"/>
        <end position="374"/>
    </location>
</feature>
<keyword evidence="3 7" id="KW-0812">Transmembrane</keyword>